<feature type="binding site" evidence="10">
    <location>
        <position position="352"/>
    </location>
    <ligand>
        <name>substrate</name>
    </ligand>
</feature>
<keyword evidence="5 10" id="KW-0808">Transferase</keyword>
<dbReference type="NCBIfam" id="TIGR01392">
    <property type="entry name" value="homoserO_Ac_trn"/>
    <property type="match status" value="1"/>
</dbReference>
<dbReference type="FunFam" id="1.10.1740.110:FF:000001">
    <property type="entry name" value="Homoserine O-acetyltransferase"/>
    <property type="match status" value="1"/>
</dbReference>
<comment type="catalytic activity">
    <reaction evidence="9 10">
        <text>L-homoserine + acetyl-CoA = O-acetyl-L-homoserine + CoA</text>
        <dbReference type="Rhea" id="RHEA:13701"/>
        <dbReference type="ChEBI" id="CHEBI:57287"/>
        <dbReference type="ChEBI" id="CHEBI:57288"/>
        <dbReference type="ChEBI" id="CHEBI:57476"/>
        <dbReference type="ChEBI" id="CHEBI:57716"/>
        <dbReference type="EC" id="2.3.1.31"/>
    </reaction>
</comment>
<feature type="active site" description="Nucleophile" evidence="10">
    <location>
        <position position="154"/>
    </location>
</feature>
<dbReference type="EMBL" id="SUTG01000008">
    <property type="protein sequence ID" value="MBE6512085.1"/>
    <property type="molecule type" value="Genomic_DNA"/>
</dbReference>
<dbReference type="PANTHER" id="PTHR32268:SF11">
    <property type="entry name" value="HOMOSERINE O-ACETYLTRANSFERASE"/>
    <property type="match status" value="1"/>
</dbReference>
<dbReference type="Gene3D" id="3.40.50.1820">
    <property type="entry name" value="alpha/beta hydrolase"/>
    <property type="match status" value="1"/>
</dbReference>
<dbReference type="SUPFAM" id="SSF54631">
    <property type="entry name" value="CBS-domain pair"/>
    <property type="match status" value="1"/>
</dbReference>
<dbReference type="Proteomes" id="UP000732619">
    <property type="component" value="Unassembled WGS sequence"/>
</dbReference>
<keyword evidence="3 10" id="KW-0963">Cytoplasm</keyword>
<dbReference type="InterPro" id="IPR046342">
    <property type="entry name" value="CBS_dom_sf"/>
</dbReference>
<sequence length="491" mass="54463">MKQNTVGRVITKYFSIDEDLKLSSGKTLSNVELAYETYGELNSAKSNAILVCHALTGDAHAAGKYTGNKNEKPGWWDMVIGPGKALDTDKYFVICSNVLGGCKGSTGPASINPATGEKYALDFPIITIEDMVHAQKKLIEYLGIDKLYAVIGGSMGGMQALQWAVSYPNMMKKASIIATTARSSPQQIAFNEVGRQSIILDNNWNRGNYYDKEEAPRSGLAVARMIGHITYLSDASMYQKFGRDLQDKTELSYDFTVDFEVESYLHHQGETFVKRFDANSYLYITKAVDYFDLAVEGNLAEGLKDVEAKIQVIAVDSDWLYPVDQSKDLLAALQTNDVDVVYNEVKSDYGHDAFLLENGQMNFLLSNFLSEHNVGDVMKTEVPTIHIDSTVKEAAVIMFDNEITHLPVVNDDNSLAGIVTAWDLSKSIVEDCSELSEVMTKNVRICKSTDEIEDIARLMKKYNISCLPVVDGNDLKGLITTDRISHLISNY</sequence>
<comment type="caution">
    <text evidence="13">The sequence shown here is derived from an EMBL/GenBank/DDBJ whole genome shotgun (WGS) entry which is preliminary data.</text>
</comment>
<reference evidence="13" key="1">
    <citation type="submission" date="2019-04" db="EMBL/GenBank/DDBJ databases">
        <title>Evolution of Biomass-Degrading Anaerobic Consortia Revealed by Metagenomics.</title>
        <authorList>
            <person name="Peng X."/>
        </authorList>
    </citation>
    <scope>NUCLEOTIDE SEQUENCE</scope>
    <source>
        <strain evidence="13">SIG14</strain>
    </source>
</reference>
<dbReference type="Gene3D" id="3.10.580.10">
    <property type="entry name" value="CBS-domain"/>
    <property type="match status" value="1"/>
</dbReference>
<dbReference type="EC" id="2.3.1.31" evidence="10"/>
<keyword evidence="7 10" id="KW-0486">Methionine biosynthesis</keyword>
<evidence type="ECO:0000256" key="4">
    <source>
        <dbReference type="ARBA" id="ARBA00022605"/>
    </source>
</evidence>
<evidence type="ECO:0000256" key="8">
    <source>
        <dbReference type="ARBA" id="ARBA00023315"/>
    </source>
</evidence>
<dbReference type="InterPro" id="IPR008220">
    <property type="entry name" value="HAT_MetX-like"/>
</dbReference>
<evidence type="ECO:0000256" key="5">
    <source>
        <dbReference type="ARBA" id="ARBA00022679"/>
    </source>
</evidence>
<evidence type="ECO:0000256" key="11">
    <source>
        <dbReference type="PROSITE-ProRule" id="PRU00703"/>
    </source>
</evidence>
<organism evidence="13 14">
    <name type="scientific">Methanobrevibacter olleyae</name>
    <dbReference type="NCBI Taxonomy" id="294671"/>
    <lineage>
        <taxon>Archaea</taxon>
        <taxon>Methanobacteriati</taxon>
        <taxon>Methanobacteriota</taxon>
        <taxon>Methanomada group</taxon>
        <taxon>Methanobacteria</taxon>
        <taxon>Methanobacteriales</taxon>
        <taxon>Methanobacteriaceae</taxon>
        <taxon>Methanobrevibacter</taxon>
    </lineage>
</organism>
<dbReference type="SMART" id="SM00116">
    <property type="entry name" value="CBS"/>
    <property type="match status" value="2"/>
</dbReference>
<dbReference type="HAMAP" id="MF_00296">
    <property type="entry name" value="MetX_acyltransf"/>
    <property type="match status" value="1"/>
</dbReference>
<evidence type="ECO:0000313" key="13">
    <source>
        <dbReference type="EMBL" id="MBE6512085.1"/>
    </source>
</evidence>
<feature type="binding site" evidence="10">
    <location>
        <position position="224"/>
    </location>
    <ligand>
        <name>substrate</name>
    </ligand>
</feature>
<dbReference type="GO" id="GO:0009092">
    <property type="term" value="P:homoserine metabolic process"/>
    <property type="evidence" value="ECO:0007669"/>
    <property type="project" value="TreeGrafter"/>
</dbReference>
<keyword evidence="6 11" id="KW-0129">CBS domain</keyword>
<dbReference type="Pfam" id="PF00571">
    <property type="entry name" value="CBS"/>
    <property type="match status" value="2"/>
</dbReference>
<keyword evidence="8 10" id="KW-0012">Acyltransferase</keyword>
<dbReference type="InterPro" id="IPR000644">
    <property type="entry name" value="CBS_dom"/>
</dbReference>
<dbReference type="GO" id="GO:0009086">
    <property type="term" value="P:methionine biosynthetic process"/>
    <property type="evidence" value="ECO:0007669"/>
    <property type="project" value="UniProtKB-UniRule"/>
</dbReference>
<feature type="domain" description="CBS" evidence="12">
    <location>
        <begin position="378"/>
        <end position="435"/>
    </location>
</feature>
<dbReference type="SUPFAM" id="SSF53474">
    <property type="entry name" value="alpha/beta-Hydrolases"/>
    <property type="match status" value="1"/>
</dbReference>
<comment type="similarity">
    <text evidence="10">Belongs to the AB hydrolase superfamily. MetX family.</text>
</comment>
<dbReference type="PANTHER" id="PTHR32268">
    <property type="entry name" value="HOMOSERINE O-ACETYLTRANSFERASE"/>
    <property type="match status" value="1"/>
</dbReference>
<feature type="domain" description="CBS" evidence="12">
    <location>
        <begin position="439"/>
        <end position="491"/>
    </location>
</feature>
<feature type="active site" evidence="10">
    <location>
        <position position="351"/>
    </location>
</feature>
<dbReference type="AlphaFoldDB" id="A0A8T3VVW3"/>
<comment type="function">
    <text evidence="1 10">Transfers an acetyl group from acetyl-CoA to L-homoserine, forming acetyl-L-homoserine.</text>
</comment>
<dbReference type="InterPro" id="IPR029058">
    <property type="entry name" value="AB_hydrolase_fold"/>
</dbReference>
<evidence type="ECO:0000256" key="9">
    <source>
        <dbReference type="ARBA" id="ARBA00049043"/>
    </source>
</evidence>
<dbReference type="NCBIfam" id="NF001209">
    <property type="entry name" value="PRK00175.1"/>
    <property type="match status" value="1"/>
</dbReference>
<proteinExistence type="inferred from homology"/>
<feature type="active site" evidence="10">
    <location>
        <position position="318"/>
    </location>
</feature>
<dbReference type="GO" id="GO:0005737">
    <property type="term" value="C:cytoplasm"/>
    <property type="evidence" value="ECO:0007669"/>
    <property type="project" value="UniProtKB-SubCell"/>
</dbReference>
<evidence type="ECO:0000256" key="2">
    <source>
        <dbReference type="ARBA" id="ARBA00011738"/>
    </source>
</evidence>
<gene>
    <name evidence="10" type="primary">metXA</name>
    <name evidence="13" type="ORF">E7Z75_02885</name>
</gene>
<evidence type="ECO:0000259" key="12">
    <source>
        <dbReference type="PROSITE" id="PS51371"/>
    </source>
</evidence>
<dbReference type="PROSITE" id="PS51371">
    <property type="entry name" value="CBS"/>
    <property type="match status" value="2"/>
</dbReference>
<dbReference type="Pfam" id="PF00561">
    <property type="entry name" value="Abhydrolase_1"/>
    <property type="match status" value="1"/>
</dbReference>
<evidence type="ECO:0000256" key="7">
    <source>
        <dbReference type="ARBA" id="ARBA00023167"/>
    </source>
</evidence>
<dbReference type="Gene3D" id="1.10.1740.110">
    <property type="match status" value="1"/>
</dbReference>
<dbReference type="InterPro" id="IPR000073">
    <property type="entry name" value="AB_hydrolase_1"/>
</dbReference>
<dbReference type="GO" id="GO:0004414">
    <property type="term" value="F:homoserine O-acetyltransferase activity"/>
    <property type="evidence" value="ECO:0007669"/>
    <property type="project" value="UniProtKB-UniRule"/>
</dbReference>
<protein>
    <recommendedName>
        <fullName evidence="10">Homoserine O-acetyltransferase</fullName>
        <shortName evidence="10">HAT</shortName>
        <ecNumber evidence="10">2.3.1.31</ecNumber>
    </recommendedName>
    <alternativeName>
        <fullName evidence="10">Homoserine transacetylase</fullName>
        <shortName evidence="10">HTA</shortName>
    </alternativeName>
</protein>
<comment type="subcellular location">
    <subcellularLocation>
        <location evidence="10">Cytoplasm</location>
    </subcellularLocation>
</comment>
<name>A0A8T3VVW3_METOL</name>
<evidence type="ECO:0000256" key="3">
    <source>
        <dbReference type="ARBA" id="ARBA00022490"/>
    </source>
</evidence>
<keyword evidence="4 10" id="KW-0028">Amino-acid biosynthesis</keyword>
<comment type="pathway">
    <text evidence="10">Amino-acid biosynthesis; L-methionine biosynthesis via de novo pathway; O-acetyl-L-homoserine from L-homoserine: step 1/1.</text>
</comment>
<evidence type="ECO:0000256" key="6">
    <source>
        <dbReference type="ARBA" id="ARBA00023122"/>
    </source>
</evidence>
<accession>A0A8T3VVW3</accession>
<comment type="subunit">
    <text evidence="2 10">Homodimer.</text>
</comment>
<evidence type="ECO:0000313" key="14">
    <source>
        <dbReference type="Proteomes" id="UP000732619"/>
    </source>
</evidence>
<evidence type="ECO:0000256" key="10">
    <source>
        <dbReference type="HAMAP-Rule" id="MF_00296"/>
    </source>
</evidence>
<comment type="caution">
    <text evidence="10">Lacks conserved residue(s) required for the propagation of feature annotation.</text>
</comment>
<evidence type="ECO:0000256" key="1">
    <source>
        <dbReference type="ARBA" id="ARBA00003082"/>
    </source>
</evidence>